<name>A0AAN7CDZ3_9PEZI</name>
<keyword evidence="15" id="KW-1185">Reference proteome</keyword>
<evidence type="ECO:0000256" key="11">
    <source>
        <dbReference type="PIRSR" id="PIRSR001359-2"/>
    </source>
</evidence>
<feature type="binding site" evidence="12">
    <location>
        <position position="285"/>
    </location>
    <ligand>
        <name>Zn(2+)</name>
        <dbReference type="ChEBI" id="CHEBI:29105"/>
        <label>1</label>
        <note>catalytic</note>
    </ligand>
</feature>
<comment type="similarity">
    <text evidence="4 13">Belongs to the class II fructose-bisphosphate aldolase family.</text>
</comment>
<reference evidence="14" key="1">
    <citation type="journal article" date="2023" name="Mol. Phylogenet. Evol.">
        <title>Genome-scale phylogeny and comparative genomics of the fungal order Sordariales.</title>
        <authorList>
            <person name="Hensen N."/>
            <person name="Bonometti L."/>
            <person name="Westerberg I."/>
            <person name="Brannstrom I.O."/>
            <person name="Guillou S."/>
            <person name="Cros-Aarteil S."/>
            <person name="Calhoun S."/>
            <person name="Haridas S."/>
            <person name="Kuo A."/>
            <person name="Mondo S."/>
            <person name="Pangilinan J."/>
            <person name="Riley R."/>
            <person name="LaButti K."/>
            <person name="Andreopoulos B."/>
            <person name="Lipzen A."/>
            <person name="Chen C."/>
            <person name="Yan M."/>
            <person name="Daum C."/>
            <person name="Ng V."/>
            <person name="Clum A."/>
            <person name="Steindorff A."/>
            <person name="Ohm R.A."/>
            <person name="Martin F."/>
            <person name="Silar P."/>
            <person name="Natvig D.O."/>
            <person name="Lalanne C."/>
            <person name="Gautier V."/>
            <person name="Ament-Velasquez S.L."/>
            <person name="Kruys A."/>
            <person name="Hutchinson M.I."/>
            <person name="Powell A.J."/>
            <person name="Barry K."/>
            <person name="Miller A.N."/>
            <person name="Grigoriev I.V."/>
            <person name="Debuchy R."/>
            <person name="Gladieux P."/>
            <person name="Hiltunen Thoren M."/>
            <person name="Johannesson H."/>
        </authorList>
    </citation>
    <scope>NUCLEOTIDE SEQUENCE</scope>
    <source>
        <strain evidence="14">CBS 532.94</strain>
    </source>
</reference>
<dbReference type="PANTHER" id="PTHR30559">
    <property type="entry name" value="FRUCTOSE-BISPHOSPHATE ALDOLASE CLASS 2"/>
    <property type="match status" value="1"/>
</dbReference>
<dbReference type="InterPro" id="IPR000771">
    <property type="entry name" value="FBA_II"/>
</dbReference>
<comment type="catalytic activity">
    <reaction evidence="1 13">
        <text>beta-D-fructose 1,6-bisphosphate = D-glyceraldehyde 3-phosphate + dihydroxyacetone phosphate</text>
        <dbReference type="Rhea" id="RHEA:14729"/>
        <dbReference type="ChEBI" id="CHEBI:32966"/>
        <dbReference type="ChEBI" id="CHEBI:57642"/>
        <dbReference type="ChEBI" id="CHEBI:59776"/>
        <dbReference type="EC" id="4.1.2.13"/>
    </reaction>
</comment>
<evidence type="ECO:0000256" key="1">
    <source>
        <dbReference type="ARBA" id="ARBA00000441"/>
    </source>
</evidence>
<dbReference type="GO" id="GO:0008270">
    <property type="term" value="F:zinc ion binding"/>
    <property type="evidence" value="ECO:0007669"/>
    <property type="project" value="UniProtKB-UniRule"/>
</dbReference>
<dbReference type="SUPFAM" id="SSF51569">
    <property type="entry name" value="Aldolase"/>
    <property type="match status" value="1"/>
</dbReference>
<evidence type="ECO:0000256" key="5">
    <source>
        <dbReference type="ARBA" id="ARBA00013068"/>
    </source>
</evidence>
<dbReference type="PANTHER" id="PTHR30559:SF0">
    <property type="entry name" value="FRUCTOSE-BISPHOSPHATE ALDOLASE"/>
    <property type="match status" value="1"/>
</dbReference>
<evidence type="ECO:0000256" key="7">
    <source>
        <dbReference type="ARBA" id="ARBA00022833"/>
    </source>
</evidence>
<gene>
    <name evidence="14" type="ORF">C8A03DRAFT_32405</name>
</gene>
<dbReference type="Pfam" id="PF01116">
    <property type="entry name" value="F_bP_aldolase"/>
    <property type="match status" value="1"/>
</dbReference>
<dbReference type="NCBIfam" id="TIGR01520">
    <property type="entry name" value="FruBisAldo_II_A"/>
    <property type="match status" value="1"/>
</dbReference>
<dbReference type="InterPro" id="IPR013785">
    <property type="entry name" value="Aldolase_TIM"/>
</dbReference>
<dbReference type="GO" id="GO:0004332">
    <property type="term" value="F:fructose-bisphosphate aldolase activity"/>
    <property type="evidence" value="ECO:0007669"/>
    <property type="project" value="UniProtKB-EC"/>
</dbReference>
<evidence type="ECO:0000256" key="10">
    <source>
        <dbReference type="PIRSR" id="PIRSR001359-1"/>
    </source>
</evidence>
<feature type="binding site" evidence="12">
    <location>
        <position position="113"/>
    </location>
    <ligand>
        <name>Zn(2+)</name>
        <dbReference type="ChEBI" id="CHEBI:29105"/>
        <label>1</label>
        <note>catalytic</note>
    </ligand>
</feature>
<feature type="binding site" evidence="12">
    <location>
        <position position="246"/>
    </location>
    <ligand>
        <name>Zn(2+)</name>
        <dbReference type="ChEBI" id="CHEBI:29105"/>
        <label>1</label>
        <note>catalytic</note>
    </ligand>
</feature>
<keyword evidence="9 13" id="KW-0456">Lyase</keyword>
<evidence type="ECO:0000256" key="6">
    <source>
        <dbReference type="ARBA" id="ARBA00022723"/>
    </source>
</evidence>
<sequence>MGLLEDLKLPVGVIYGDDVLKLFQYAREKGFAIPATNVTSSSTVVAALEAARDAKAPIILQTSQGGAAYFAGKGIKNSAEKQEASVAGAIAAAHYIRSVAPLYGVPVVLHTDHCAKKLLPWLDGMLDEDEKFFKQNGVPLFSSHMIDLSGTSSDELGFSPILPTLFSEPVDENISTCVKYLKRMAPMKQWLEMEIGITGGEEDGVDNTGVDNAALYTQPEDIWQIEQAFRPISPYFSIAAGFGNVHGVYAPGNVRLHPELLGKHQAYVSEKLGGKDPKPVFFVFHGGSGSSKEEYREAISHGVVKVNVDTDLQWAYLIGIRDYITKNIDYLRTQVGNPEGPNKPNKKKYDPRVWVREGEKTMSAKVAECLKDFNTAGQL</sequence>
<evidence type="ECO:0000256" key="9">
    <source>
        <dbReference type="ARBA" id="ARBA00023239"/>
    </source>
</evidence>
<dbReference type="EMBL" id="MU860061">
    <property type="protein sequence ID" value="KAK4239547.1"/>
    <property type="molecule type" value="Genomic_DNA"/>
</dbReference>
<dbReference type="GO" id="GO:0005829">
    <property type="term" value="C:cytosol"/>
    <property type="evidence" value="ECO:0007669"/>
    <property type="project" value="TreeGrafter"/>
</dbReference>
<evidence type="ECO:0000313" key="15">
    <source>
        <dbReference type="Proteomes" id="UP001303760"/>
    </source>
</evidence>
<feature type="binding site" evidence="11">
    <location>
        <begin position="286"/>
        <end position="288"/>
    </location>
    <ligand>
        <name>dihydroxyacetone phosphate</name>
        <dbReference type="ChEBI" id="CHEBI:57642"/>
    </ligand>
</feature>
<dbReference type="Gene3D" id="3.20.20.70">
    <property type="entry name" value="Aldolase class I"/>
    <property type="match status" value="1"/>
</dbReference>
<dbReference type="PROSITE" id="PS00602">
    <property type="entry name" value="ALDOLASE_CLASS_II_1"/>
    <property type="match status" value="1"/>
</dbReference>
<evidence type="ECO:0000256" key="4">
    <source>
        <dbReference type="ARBA" id="ARBA00005812"/>
    </source>
</evidence>
<dbReference type="NCBIfam" id="NF006628">
    <property type="entry name" value="PRK09197.1"/>
    <property type="match status" value="1"/>
</dbReference>
<accession>A0AAN7CDZ3</accession>
<dbReference type="PROSITE" id="PS00806">
    <property type="entry name" value="ALDOLASE_CLASS_II_2"/>
    <property type="match status" value="1"/>
</dbReference>
<proteinExistence type="inferred from homology"/>
<keyword evidence="6 12" id="KW-0479">Metal-binding</keyword>
<dbReference type="PIRSF" id="PIRSF001359">
    <property type="entry name" value="F_bP_aldolase_II"/>
    <property type="match status" value="1"/>
</dbReference>
<evidence type="ECO:0000256" key="3">
    <source>
        <dbReference type="ARBA" id="ARBA00004714"/>
    </source>
</evidence>
<feature type="binding site" evidence="12">
    <location>
        <position position="194"/>
    </location>
    <ligand>
        <name>Zn(2+)</name>
        <dbReference type="ChEBI" id="CHEBI:29105"/>
        <label>2</label>
    </ligand>
</feature>
<keyword evidence="8 13" id="KW-0324">Glycolysis</keyword>
<keyword evidence="7 12" id="KW-0862">Zinc</keyword>
<comment type="cofactor">
    <cofactor evidence="12 13">
        <name>Zn(2+)</name>
        <dbReference type="ChEBI" id="CHEBI:29105"/>
    </cofactor>
    <text evidence="12 13">Binds 2 Zn(2+) ions per subunit. One is catalytic and the other provides a structural contribution.</text>
</comment>
<dbReference type="AlphaFoldDB" id="A0AAN7CDZ3"/>
<reference evidence="14" key="2">
    <citation type="submission" date="2023-05" db="EMBL/GenBank/DDBJ databases">
        <authorList>
            <consortium name="Lawrence Berkeley National Laboratory"/>
            <person name="Steindorff A."/>
            <person name="Hensen N."/>
            <person name="Bonometti L."/>
            <person name="Westerberg I."/>
            <person name="Brannstrom I.O."/>
            <person name="Guillou S."/>
            <person name="Cros-Aarteil S."/>
            <person name="Calhoun S."/>
            <person name="Haridas S."/>
            <person name="Kuo A."/>
            <person name="Mondo S."/>
            <person name="Pangilinan J."/>
            <person name="Riley R."/>
            <person name="Labutti K."/>
            <person name="Andreopoulos B."/>
            <person name="Lipzen A."/>
            <person name="Chen C."/>
            <person name="Yanf M."/>
            <person name="Daum C."/>
            <person name="Ng V."/>
            <person name="Clum A."/>
            <person name="Ohm R."/>
            <person name="Martin F."/>
            <person name="Silar P."/>
            <person name="Natvig D."/>
            <person name="Lalanne C."/>
            <person name="Gautier V."/>
            <person name="Ament-Velasquez S.L."/>
            <person name="Kruys A."/>
            <person name="Hutchinson M.I."/>
            <person name="Powell A.J."/>
            <person name="Barry K."/>
            <person name="Miller A.N."/>
            <person name="Grigoriev I.V."/>
            <person name="Debuchy R."/>
            <person name="Gladieux P."/>
            <person name="Thoren M.H."/>
            <person name="Johannesson H."/>
        </authorList>
    </citation>
    <scope>NUCLEOTIDE SEQUENCE</scope>
    <source>
        <strain evidence="14">CBS 532.94</strain>
    </source>
</reference>
<dbReference type="GO" id="GO:0006096">
    <property type="term" value="P:glycolytic process"/>
    <property type="evidence" value="ECO:0007669"/>
    <property type="project" value="UniProtKB-KW"/>
</dbReference>
<dbReference type="NCBIfam" id="TIGR00167">
    <property type="entry name" value="cbbA"/>
    <property type="match status" value="1"/>
</dbReference>
<dbReference type="Proteomes" id="UP001303760">
    <property type="component" value="Unassembled WGS sequence"/>
</dbReference>
<dbReference type="GO" id="GO:0006094">
    <property type="term" value="P:gluconeogenesis"/>
    <property type="evidence" value="ECO:0007669"/>
    <property type="project" value="TreeGrafter"/>
</dbReference>
<dbReference type="EC" id="4.1.2.13" evidence="5 13"/>
<dbReference type="InterPro" id="IPR006411">
    <property type="entry name" value="Fruct_bisP_bact"/>
</dbReference>
<feature type="binding site" evidence="12">
    <location>
        <position position="147"/>
    </location>
    <ligand>
        <name>Zn(2+)</name>
        <dbReference type="ChEBI" id="CHEBI:29105"/>
        <label>2</label>
    </ligand>
</feature>
<comment type="caution">
    <text evidence="14">The sequence shown here is derived from an EMBL/GenBank/DDBJ whole genome shotgun (WGS) entry which is preliminary data.</text>
</comment>
<evidence type="ECO:0000256" key="12">
    <source>
        <dbReference type="PIRSR" id="PIRSR001359-3"/>
    </source>
</evidence>
<organism evidence="14 15">
    <name type="scientific">Achaetomium macrosporum</name>
    <dbReference type="NCBI Taxonomy" id="79813"/>
    <lineage>
        <taxon>Eukaryota</taxon>
        <taxon>Fungi</taxon>
        <taxon>Dikarya</taxon>
        <taxon>Ascomycota</taxon>
        <taxon>Pezizomycotina</taxon>
        <taxon>Sordariomycetes</taxon>
        <taxon>Sordariomycetidae</taxon>
        <taxon>Sordariales</taxon>
        <taxon>Chaetomiaceae</taxon>
        <taxon>Achaetomium</taxon>
    </lineage>
</organism>
<evidence type="ECO:0000256" key="13">
    <source>
        <dbReference type="RuleBase" id="RU366023"/>
    </source>
</evidence>
<evidence type="ECO:0000313" key="14">
    <source>
        <dbReference type="EMBL" id="KAK4239547.1"/>
    </source>
</evidence>
<feature type="binding site" evidence="11">
    <location>
        <begin position="307"/>
        <end position="310"/>
    </location>
    <ligand>
        <name>dihydroxyacetone phosphate</name>
        <dbReference type="ChEBI" id="CHEBI:57642"/>
    </ligand>
</feature>
<evidence type="ECO:0000256" key="8">
    <source>
        <dbReference type="ARBA" id="ARBA00023152"/>
    </source>
</evidence>
<feature type="active site" description="Proton donor" evidence="10">
    <location>
        <position position="112"/>
    </location>
</feature>
<dbReference type="FunFam" id="3.20.20.70:FF:000013">
    <property type="entry name" value="Class II fructose-bisphosphate aldolase"/>
    <property type="match status" value="1"/>
</dbReference>
<evidence type="ECO:0000256" key="2">
    <source>
        <dbReference type="ARBA" id="ARBA00002181"/>
    </source>
</evidence>
<comment type="pathway">
    <text evidence="3 13">Carbohydrate degradation; glycolysis; D-glyceraldehyde 3-phosphate and glycerone phosphate from D-glucose: step 4/4.</text>
</comment>
<feature type="binding site" evidence="11">
    <location>
        <position position="247"/>
    </location>
    <ligand>
        <name>dihydroxyacetone phosphate</name>
        <dbReference type="ChEBI" id="CHEBI:57642"/>
    </ligand>
</feature>
<dbReference type="CDD" id="cd00946">
    <property type="entry name" value="FBP_aldolase_IIA"/>
    <property type="match status" value="1"/>
</dbReference>
<comment type="function">
    <text evidence="2 13">Catalyzes the aldol condensation of dihydroxyacetone phosphate (DHAP or glycerone-phosphate) with glyceraldehyde 3-phosphate (G3P) to form fructose 1,6-bisphosphate (FBP) in gluconeogenesis and the reverse reaction in glycolysis.</text>
</comment>
<protein>
    <recommendedName>
        <fullName evidence="5 13">Fructose-bisphosphate aldolase</fullName>
        <shortName evidence="13">FBP aldolase</shortName>
        <ecNumber evidence="5 13">4.1.2.13</ecNumber>
    </recommendedName>
</protein>